<feature type="transmembrane region" description="Helical" evidence="5">
    <location>
        <begin position="104"/>
        <end position="122"/>
    </location>
</feature>
<feature type="transmembrane region" description="Helical" evidence="5">
    <location>
        <begin position="45"/>
        <end position="65"/>
    </location>
</feature>
<evidence type="ECO:0000313" key="7">
    <source>
        <dbReference type="EMBL" id="XBH21890.1"/>
    </source>
</evidence>
<evidence type="ECO:0000256" key="5">
    <source>
        <dbReference type="SAM" id="Phobius"/>
    </source>
</evidence>
<feature type="transmembrane region" description="Helical" evidence="5">
    <location>
        <begin position="288"/>
        <end position="309"/>
    </location>
</feature>
<feature type="transmembrane region" description="Helical" evidence="5">
    <location>
        <begin position="254"/>
        <end position="276"/>
    </location>
</feature>
<feature type="transmembrane region" description="Helical" evidence="5">
    <location>
        <begin position="129"/>
        <end position="148"/>
    </location>
</feature>
<dbReference type="AlphaFoldDB" id="A0AAU7DXX0"/>
<sequence length="353" mass="39759">MSTYVPPAKNAATVEAAENTNSYTPANPPTRLSPFISWMTDAKRAAYSSSALRILYGLALLMYFVSSYKDRHYVWGVGSSWVDSQVNRQGWPTIFGVLFPKDSVAIFDTQYLIFLALIVLFIAGWRTKFVTPVLAFFYVSLVTNSTVLTNGGDTIVRITLVFLIFADLSQHWSLDALRKRRQIRNNPALLPRIPAWFSNPLHNAAIILCGYQIMVVYVASGIYKSLGAEWMNGTALYYSMILDVFNVQPLLSQIVWQSSLFVAIGTFLSIWVQLLFPLMVLWRPTRIVALVFLLGMHFGIGLFLGLWPFSIPMMALDLLFIRDSSWQAAIKWLTNLGGNLKQFGKSMTAPHTK</sequence>
<dbReference type="InterPro" id="IPR011020">
    <property type="entry name" value="HTTM-like"/>
</dbReference>
<dbReference type="InterPro" id="IPR052964">
    <property type="entry name" value="Sporulation_signal_mat"/>
</dbReference>
<evidence type="ECO:0000256" key="3">
    <source>
        <dbReference type="ARBA" id="ARBA00022989"/>
    </source>
</evidence>
<name>A0AAU7DXX0_9MICO</name>
<dbReference type="InterPro" id="IPR053934">
    <property type="entry name" value="HTTM_dom"/>
</dbReference>
<dbReference type="PANTHER" id="PTHR39535:SF2">
    <property type="entry name" value="HTTM DOMAIN-CONTAINING PROTEIN"/>
    <property type="match status" value="1"/>
</dbReference>
<dbReference type="EMBL" id="CP146203">
    <property type="protein sequence ID" value="XBH21890.1"/>
    <property type="molecule type" value="Genomic_DNA"/>
</dbReference>
<evidence type="ECO:0000256" key="4">
    <source>
        <dbReference type="ARBA" id="ARBA00023136"/>
    </source>
</evidence>
<keyword evidence="4 5" id="KW-0472">Membrane</keyword>
<evidence type="ECO:0000259" key="6">
    <source>
        <dbReference type="SMART" id="SM00752"/>
    </source>
</evidence>
<organism evidence="7">
    <name type="scientific">Jonesiaceae bacterium BS-20</name>
    <dbReference type="NCBI Taxonomy" id="3120821"/>
    <lineage>
        <taxon>Bacteria</taxon>
        <taxon>Bacillati</taxon>
        <taxon>Actinomycetota</taxon>
        <taxon>Actinomycetes</taxon>
        <taxon>Micrococcales</taxon>
        <taxon>Jonesiaceae</taxon>
    </lineage>
</organism>
<evidence type="ECO:0000256" key="2">
    <source>
        <dbReference type="ARBA" id="ARBA00022692"/>
    </source>
</evidence>
<keyword evidence="3 5" id="KW-1133">Transmembrane helix</keyword>
<evidence type="ECO:0000256" key="1">
    <source>
        <dbReference type="ARBA" id="ARBA00004127"/>
    </source>
</evidence>
<gene>
    <name evidence="7" type="ORF">V5R04_01290</name>
</gene>
<protein>
    <submittedName>
        <fullName evidence="7">HTTM domain-containing protein</fullName>
    </submittedName>
</protein>
<keyword evidence="2 5" id="KW-0812">Transmembrane</keyword>
<feature type="transmembrane region" description="Helical" evidence="5">
    <location>
        <begin position="201"/>
        <end position="223"/>
    </location>
</feature>
<feature type="domain" description="HTTM-like" evidence="6">
    <location>
        <begin position="41"/>
        <end position="325"/>
    </location>
</feature>
<dbReference type="PANTHER" id="PTHR39535">
    <property type="entry name" value="SPORULATION-DELAYING PROTEIN SDPB"/>
    <property type="match status" value="1"/>
</dbReference>
<proteinExistence type="predicted"/>
<dbReference type="SMART" id="SM00752">
    <property type="entry name" value="HTTM"/>
    <property type="match status" value="1"/>
</dbReference>
<comment type="subcellular location">
    <subcellularLocation>
        <location evidence="1">Endomembrane system</location>
        <topology evidence="1">Multi-pass membrane protein</topology>
    </subcellularLocation>
</comment>
<accession>A0AAU7DXX0</accession>
<reference evidence="7" key="1">
    <citation type="submission" date="2024-02" db="EMBL/GenBank/DDBJ databases">
        <title>Tomenella chthoni gen. nov. sp. nov., a member of the family Jonesiaceae isolated from bat guano.</title>
        <authorList>
            <person name="Miller S.L."/>
            <person name="King J."/>
            <person name="Sankaranarayanan K."/>
            <person name="Lawson P.A."/>
        </authorList>
    </citation>
    <scope>NUCLEOTIDE SEQUENCE</scope>
    <source>
        <strain evidence="7">BS-20</strain>
    </source>
</reference>
<dbReference type="Pfam" id="PF05090">
    <property type="entry name" value="HTTM"/>
    <property type="match status" value="1"/>
</dbReference>
<feature type="transmembrane region" description="Helical" evidence="5">
    <location>
        <begin position="154"/>
        <end position="174"/>
    </location>
</feature>
<dbReference type="GO" id="GO:0012505">
    <property type="term" value="C:endomembrane system"/>
    <property type="evidence" value="ECO:0007669"/>
    <property type="project" value="UniProtKB-SubCell"/>
</dbReference>